<proteinExistence type="predicted"/>
<organism evidence="2 3">
    <name type="scientific">Sodiomyces alkalinus (strain CBS 110278 / VKM F-3762 / F11)</name>
    <name type="common">Alkaliphilic filamentous fungus</name>
    <dbReference type="NCBI Taxonomy" id="1314773"/>
    <lineage>
        <taxon>Eukaryota</taxon>
        <taxon>Fungi</taxon>
        <taxon>Dikarya</taxon>
        <taxon>Ascomycota</taxon>
        <taxon>Pezizomycotina</taxon>
        <taxon>Sordariomycetes</taxon>
        <taxon>Hypocreomycetidae</taxon>
        <taxon>Glomerellales</taxon>
        <taxon>Plectosphaerellaceae</taxon>
        <taxon>Sodiomyces</taxon>
    </lineage>
</organism>
<dbReference type="Proteomes" id="UP000272025">
    <property type="component" value="Unassembled WGS sequence"/>
</dbReference>
<protein>
    <submittedName>
        <fullName evidence="2">Uncharacterized protein</fullName>
    </submittedName>
</protein>
<evidence type="ECO:0000313" key="2">
    <source>
        <dbReference type="EMBL" id="ROT36265.1"/>
    </source>
</evidence>
<name>A0A3N2PP26_SODAK</name>
<keyword evidence="3" id="KW-1185">Reference proteome</keyword>
<evidence type="ECO:0000313" key="3">
    <source>
        <dbReference type="Proteomes" id="UP000272025"/>
    </source>
</evidence>
<dbReference type="GeneID" id="39575782"/>
<sequence length="125" mass="14220">MKNQHVSISTTRHPLPPTSILCGQGDYNTRGSTGHWLPPEARLGTYRSKISLPNIFHVRQSCAEPTTPDHFEKQLRSSQTLMTMIRARKKQQTTFFFLFLTLNITMNGSLSLVVHCQPPQILTEQ</sequence>
<feature type="transmembrane region" description="Helical" evidence="1">
    <location>
        <begin position="94"/>
        <end position="114"/>
    </location>
</feature>
<reference evidence="2 3" key="1">
    <citation type="journal article" date="2018" name="Mol. Ecol.">
        <title>The obligate alkalophilic soda-lake fungus Sodiomyces alkalinus has shifted to a protein diet.</title>
        <authorList>
            <person name="Grum-Grzhimaylo A.A."/>
            <person name="Falkoski D.L."/>
            <person name="van den Heuvel J."/>
            <person name="Valero-Jimenez C.A."/>
            <person name="Min B."/>
            <person name="Choi I.G."/>
            <person name="Lipzen A."/>
            <person name="Daum C.G."/>
            <person name="Aanen D.K."/>
            <person name="Tsang A."/>
            <person name="Henrissat B."/>
            <person name="Bilanenko E.N."/>
            <person name="de Vries R.P."/>
            <person name="van Kan J.A.L."/>
            <person name="Grigoriev I.V."/>
            <person name="Debets A.J.M."/>
        </authorList>
    </citation>
    <scope>NUCLEOTIDE SEQUENCE [LARGE SCALE GENOMIC DNA]</scope>
    <source>
        <strain evidence="2 3">F11</strain>
    </source>
</reference>
<gene>
    <name evidence="2" type="ORF">SODALDRAFT_215848</name>
</gene>
<evidence type="ECO:0000256" key="1">
    <source>
        <dbReference type="SAM" id="Phobius"/>
    </source>
</evidence>
<keyword evidence="1" id="KW-0812">Transmembrane</keyword>
<accession>A0A3N2PP26</accession>
<keyword evidence="1" id="KW-1133">Transmembrane helix</keyword>
<keyword evidence="1" id="KW-0472">Membrane</keyword>
<dbReference type="AlphaFoldDB" id="A0A3N2PP26"/>
<dbReference type="RefSeq" id="XP_028464071.1">
    <property type="nucleotide sequence ID" value="XM_028607304.1"/>
</dbReference>
<dbReference type="EMBL" id="ML119059">
    <property type="protein sequence ID" value="ROT36265.1"/>
    <property type="molecule type" value="Genomic_DNA"/>
</dbReference>